<dbReference type="Gene3D" id="1.20.1290.10">
    <property type="entry name" value="AhpD-like"/>
    <property type="match status" value="2"/>
</dbReference>
<comment type="caution">
    <text evidence="2">The sequence shown here is derived from an EMBL/GenBank/DDBJ whole genome shotgun (WGS) entry which is preliminary data.</text>
</comment>
<dbReference type="GO" id="GO:0047575">
    <property type="term" value="F:4-carboxymuconolactone decarboxylase activity"/>
    <property type="evidence" value="ECO:0007669"/>
    <property type="project" value="UniProtKB-EC"/>
</dbReference>
<reference evidence="2 3" key="1">
    <citation type="submission" date="2020-08" db="EMBL/GenBank/DDBJ databases">
        <title>Sequencing the genomes of 1000 actinobacteria strains.</title>
        <authorList>
            <person name="Klenk H.-P."/>
        </authorList>
    </citation>
    <scope>NUCLEOTIDE SEQUENCE [LARGE SCALE GENOMIC DNA]</scope>
    <source>
        <strain evidence="2 3">DSM 44230</strain>
    </source>
</reference>
<keyword evidence="2" id="KW-0456">Lyase</keyword>
<dbReference type="EMBL" id="JACHMH010000001">
    <property type="protein sequence ID" value="MBB4679830.1"/>
    <property type="molecule type" value="Genomic_DNA"/>
</dbReference>
<dbReference type="PANTHER" id="PTHR33570:SF10">
    <property type="entry name" value="GAMMA-CARBOXYMUCONOLACTONE DECARBOXYLASE"/>
    <property type="match status" value="1"/>
</dbReference>
<dbReference type="SUPFAM" id="SSF69118">
    <property type="entry name" value="AhpD-like"/>
    <property type="match status" value="1"/>
</dbReference>
<dbReference type="Proteomes" id="UP000533598">
    <property type="component" value="Unassembled WGS sequence"/>
</dbReference>
<gene>
    <name evidence="2" type="ORF">HNR67_005948</name>
</gene>
<dbReference type="GO" id="GO:0051920">
    <property type="term" value="F:peroxiredoxin activity"/>
    <property type="evidence" value="ECO:0007669"/>
    <property type="project" value="InterPro"/>
</dbReference>
<dbReference type="Pfam" id="PF02627">
    <property type="entry name" value="CMD"/>
    <property type="match status" value="1"/>
</dbReference>
<accession>A0A7W7CEX0</accession>
<dbReference type="RefSeq" id="WP_312988327.1">
    <property type="nucleotide sequence ID" value="NZ_BAAAUI010000043.1"/>
</dbReference>
<dbReference type="InterPro" id="IPR029032">
    <property type="entry name" value="AhpD-like"/>
</dbReference>
<evidence type="ECO:0000259" key="1">
    <source>
        <dbReference type="Pfam" id="PF02627"/>
    </source>
</evidence>
<name>A0A7W7CEX0_9PSEU</name>
<keyword evidence="3" id="KW-1185">Reference proteome</keyword>
<proteinExistence type="predicted"/>
<dbReference type="EC" id="4.1.1.44" evidence="2"/>
<sequence>MQVGVEVAVGEALAVPGTELPMPGRSGLPRIHPWSRLGRAVHMSGQQPVRLAGSALMGDYQQGLELLRRLGGTDNPAVLDLFAAVRATDFGADAVAYVYGGLYQRPGLTLPQRQLITVSALAALGYATAQLRFHLTAALNLGCPASHLRDSLDLVTGTFGTPPVTADLTPAPDEPPLDHQTRLLTLLAAYTATGGIAPQVDEQLRELCGIGAERAALETILHISVYAGFPAALNALTRYQEIAATNRSRAGR</sequence>
<evidence type="ECO:0000313" key="2">
    <source>
        <dbReference type="EMBL" id="MBB4679830.1"/>
    </source>
</evidence>
<protein>
    <submittedName>
        <fullName evidence="2">4-carboxymuconolactone decarboxylase</fullName>
        <ecNumber evidence="2">4.1.1.44</ecNumber>
    </submittedName>
</protein>
<organism evidence="2 3">
    <name type="scientific">Crossiella cryophila</name>
    <dbReference type="NCBI Taxonomy" id="43355"/>
    <lineage>
        <taxon>Bacteria</taxon>
        <taxon>Bacillati</taxon>
        <taxon>Actinomycetota</taxon>
        <taxon>Actinomycetes</taxon>
        <taxon>Pseudonocardiales</taxon>
        <taxon>Pseudonocardiaceae</taxon>
        <taxon>Crossiella</taxon>
    </lineage>
</organism>
<dbReference type="InterPro" id="IPR003779">
    <property type="entry name" value="CMD-like"/>
</dbReference>
<dbReference type="PANTHER" id="PTHR33570">
    <property type="entry name" value="4-CARBOXYMUCONOLACTONE DECARBOXYLASE FAMILY PROTEIN"/>
    <property type="match status" value="1"/>
</dbReference>
<dbReference type="AlphaFoldDB" id="A0A7W7CEX0"/>
<dbReference type="InterPro" id="IPR052512">
    <property type="entry name" value="4CMD/NDH-1_regulator"/>
</dbReference>
<evidence type="ECO:0000313" key="3">
    <source>
        <dbReference type="Proteomes" id="UP000533598"/>
    </source>
</evidence>
<feature type="domain" description="Carboxymuconolactone decarboxylase-like" evidence="1">
    <location>
        <begin position="94"/>
        <end position="165"/>
    </location>
</feature>